<evidence type="ECO:0000256" key="1">
    <source>
        <dbReference type="ARBA" id="ARBA00006484"/>
    </source>
</evidence>
<dbReference type="InterPro" id="IPR036291">
    <property type="entry name" value="NAD(P)-bd_dom_sf"/>
</dbReference>
<dbReference type="GO" id="GO:0016020">
    <property type="term" value="C:membrane"/>
    <property type="evidence" value="ECO:0007669"/>
    <property type="project" value="TreeGrafter"/>
</dbReference>
<reference evidence="4" key="1">
    <citation type="submission" date="2015-08" db="EMBL/GenBank/DDBJ databases">
        <authorList>
            <person name="Babu N.S."/>
            <person name="Beckwith C.J."/>
            <person name="Beseler K.G."/>
            <person name="Brison A."/>
            <person name="Carone J.V."/>
            <person name="Caskin T.P."/>
            <person name="Diamond M."/>
            <person name="Durham M.E."/>
            <person name="Foxe J.M."/>
            <person name="Go M."/>
            <person name="Henderson B.A."/>
            <person name="Jones I.B."/>
            <person name="McGettigan J.A."/>
            <person name="Micheletti S.J."/>
            <person name="Nasrallah M.E."/>
            <person name="Ortiz D."/>
            <person name="Piller C.R."/>
            <person name="Privatt S.R."/>
            <person name="Schneider S.L."/>
            <person name="Sharp S."/>
            <person name="Smith T.C."/>
            <person name="Stanton J.D."/>
            <person name="Ullery H.E."/>
            <person name="Wilson R.J."/>
            <person name="Serrano M.G."/>
            <person name="Buck G."/>
            <person name="Lee V."/>
            <person name="Wang Y."/>
            <person name="Carvalho R."/>
            <person name="Voegtly L."/>
            <person name="Shi R."/>
            <person name="Duckworth R."/>
            <person name="Johnson A."/>
            <person name="Loviza R."/>
            <person name="Walstead R."/>
            <person name="Shah Z."/>
            <person name="Kiflezghi M."/>
            <person name="Wade K."/>
            <person name="Ball S.L."/>
            <person name="Bradley K.W."/>
            <person name="Asai D.J."/>
            <person name="Bowman C.A."/>
            <person name="Russell D.A."/>
            <person name="Pope W.H."/>
            <person name="Jacobs-Sera D."/>
            <person name="Hendrix R.W."/>
            <person name="Hatfull G.F."/>
        </authorList>
    </citation>
    <scope>NUCLEOTIDE SEQUENCE</scope>
</reference>
<name>A0A2P2CEZ2_9ZZZZ</name>
<sequence length="254" mass="27979">MLDAMTTSLITGATAGIGLEFAHQLAARGDDLVLVARDAQRLEAVAEELRRAHQVDVEVLVADLVDRDQLATVEERVADRERPVDLLVNNAGFGLKQRFLDNSADDETAMLEVLVTAVLRLSHAALGAMAERGHGGIINVSSVAAFLPRGSYSAAKAWVNSFSEWAHLEYRSRGVKVMALCPGFTKTEFHQRMKVTRGDGFMWLEPDFLVRKALEDFDKGRAYSIPGAQYKTIIALTKAIPNRALRLTQSMGRR</sequence>
<dbReference type="PANTHER" id="PTHR44196">
    <property type="entry name" value="DEHYDROGENASE/REDUCTASE SDR FAMILY MEMBER 7B"/>
    <property type="match status" value="1"/>
</dbReference>
<gene>
    <name evidence="4" type="ORF">NOCA1210169</name>
</gene>
<dbReference type="PIRSF" id="PIRSF000126">
    <property type="entry name" value="11-beta-HSD1"/>
    <property type="match status" value="1"/>
</dbReference>
<dbReference type="PRINTS" id="PR00081">
    <property type="entry name" value="GDHRDH"/>
</dbReference>
<comment type="similarity">
    <text evidence="1">Belongs to the short-chain dehydrogenases/reductases (SDR) family.</text>
</comment>
<feature type="domain" description="Ketoreductase" evidence="3">
    <location>
        <begin position="6"/>
        <end position="184"/>
    </location>
</feature>
<dbReference type="AlphaFoldDB" id="A0A2P2CEZ2"/>
<dbReference type="InterPro" id="IPR057326">
    <property type="entry name" value="KR_dom"/>
</dbReference>
<dbReference type="SUPFAM" id="SSF51735">
    <property type="entry name" value="NAD(P)-binding Rossmann-fold domains"/>
    <property type="match status" value="1"/>
</dbReference>
<organism evidence="4">
    <name type="scientific">metagenome</name>
    <dbReference type="NCBI Taxonomy" id="256318"/>
    <lineage>
        <taxon>unclassified sequences</taxon>
        <taxon>metagenomes</taxon>
    </lineage>
</organism>
<accession>A0A2P2CEZ2</accession>
<keyword evidence="2" id="KW-0560">Oxidoreductase</keyword>
<dbReference type="CDD" id="cd05233">
    <property type="entry name" value="SDR_c"/>
    <property type="match status" value="1"/>
</dbReference>
<dbReference type="Pfam" id="PF00106">
    <property type="entry name" value="adh_short"/>
    <property type="match status" value="1"/>
</dbReference>
<dbReference type="EMBL" id="CZKB01000014">
    <property type="protein sequence ID" value="CUR60556.1"/>
    <property type="molecule type" value="Genomic_DNA"/>
</dbReference>
<protein>
    <submittedName>
        <fullName evidence="4">Short-chain dehydrogenase/reductase SDR</fullName>
    </submittedName>
</protein>
<dbReference type="Gene3D" id="3.40.50.720">
    <property type="entry name" value="NAD(P)-binding Rossmann-like Domain"/>
    <property type="match status" value="1"/>
</dbReference>
<dbReference type="GO" id="GO:0016491">
    <property type="term" value="F:oxidoreductase activity"/>
    <property type="evidence" value="ECO:0007669"/>
    <property type="project" value="UniProtKB-KW"/>
</dbReference>
<evidence type="ECO:0000259" key="3">
    <source>
        <dbReference type="SMART" id="SM00822"/>
    </source>
</evidence>
<proteinExistence type="inferred from homology"/>
<dbReference type="InterPro" id="IPR002347">
    <property type="entry name" value="SDR_fam"/>
</dbReference>
<evidence type="ECO:0000256" key="2">
    <source>
        <dbReference type="ARBA" id="ARBA00023002"/>
    </source>
</evidence>
<dbReference type="PANTHER" id="PTHR44196:SF2">
    <property type="entry name" value="SHORT-CHAIN DEHYDROGENASE-RELATED"/>
    <property type="match status" value="1"/>
</dbReference>
<dbReference type="PRINTS" id="PR00080">
    <property type="entry name" value="SDRFAMILY"/>
</dbReference>
<evidence type="ECO:0000313" key="4">
    <source>
        <dbReference type="EMBL" id="CUR60556.1"/>
    </source>
</evidence>
<dbReference type="SMART" id="SM00822">
    <property type="entry name" value="PKS_KR"/>
    <property type="match status" value="1"/>
</dbReference>